<feature type="transmembrane region" description="Helical" evidence="2">
    <location>
        <begin position="177"/>
        <end position="197"/>
    </location>
</feature>
<reference evidence="3 4" key="1">
    <citation type="journal article" date="2024" name="J Genomics">
        <title>Draft genome sequencing and assembly of Favolaschia claudopus CIRM-BRFM 2984 isolated from oak limbs.</title>
        <authorList>
            <person name="Navarro D."/>
            <person name="Drula E."/>
            <person name="Chaduli D."/>
            <person name="Cazenave R."/>
            <person name="Ahrendt S."/>
            <person name="Wang J."/>
            <person name="Lipzen A."/>
            <person name="Daum C."/>
            <person name="Barry K."/>
            <person name="Grigoriev I.V."/>
            <person name="Favel A."/>
            <person name="Rosso M.N."/>
            <person name="Martin F."/>
        </authorList>
    </citation>
    <scope>NUCLEOTIDE SEQUENCE [LARGE SCALE GENOMIC DNA]</scope>
    <source>
        <strain evidence="3 4">CIRM-BRFM 2984</strain>
    </source>
</reference>
<dbReference type="Proteomes" id="UP001362999">
    <property type="component" value="Unassembled WGS sequence"/>
</dbReference>
<feature type="transmembrane region" description="Helical" evidence="2">
    <location>
        <begin position="103"/>
        <end position="128"/>
    </location>
</feature>
<feature type="transmembrane region" description="Helical" evidence="2">
    <location>
        <begin position="217"/>
        <end position="241"/>
    </location>
</feature>
<evidence type="ECO:0000313" key="3">
    <source>
        <dbReference type="EMBL" id="KAK7051730.1"/>
    </source>
</evidence>
<gene>
    <name evidence="3" type="ORF">R3P38DRAFT_3343842</name>
</gene>
<feature type="transmembrane region" description="Helical" evidence="2">
    <location>
        <begin position="140"/>
        <end position="165"/>
    </location>
</feature>
<evidence type="ECO:0000313" key="4">
    <source>
        <dbReference type="Proteomes" id="UP001362999"/>
    </source>
</evidence>
<feature type="transmembrane region" description="Helical" evidence="2">
    <location>
        <begin position="54"/>
        <end position="83"/>
    </location>
</feature>
<feature type="transmembrane region" description="Helical" evidence="2">
    <location>
        <begin position="253"/>
        <end position="274"/>
    </location>
</feature>
<evidence type="ECO:0000256" key="1">
    <source>
        <dbReference type="SAM" id="MobiDB-lite"/>
    </source>
</evidence>
<proteinExistence type="predicted"/>
<feature type="region of interest" description="Disordered" evidence="1">
    <location>
        <begin position="306"/>
        <end position="337"/>
    </location>
</feature>
<dbReference type="AlphaFoldDB" id="A0AAW0DFM3"/>
<keyword evidence="2" id="KW-1133">Transmembrane helix</keyword>
<keyword evidence="4" id="KW-1185">Reference proteome</keyword>
<sequence length="337" mass="37195">MNYVVDAGNFESRWQTMLFTVAVNSTVLVLYALYVILFIYSITTLTRRKQAQGGLFLVGTAYTMFLLATIGLIIVLTTTWLALHTVYSLVQGSTARAASSLDMYHALALGQDIILALNNLVTDLLFLYRCFVIWGARRRVLVVILPIAMILATVVVGCISVLGYYKMGLSIDIRIPFIMGAATNILLVSLTAGRIWYIRREARALTGRSLGTRYGTVVAVLMESGMLYSLCVVIYVVSISINKFTIFGTIFNGVAWGLVQVGVNIVPTLILVRVAMGRSTENKTADLSFDSVSTSQPIFVTIQSSFTTTESGRETPSSRRETPEQRIKNEQDVLDIH</sequence>
<keyword evidence="2" id="KW-0472">Membrane</keyword>
<evidence type="ECO:0000256" key="2">
    <source>
        <dbReference type="SAM" id="Phobius"/>
    </source>
</evidence>
<comment type="caution">
    <text evidence="3">The sequence shown here is derived from an EMBL/GenBank/DDBJ whole genome shotgun (WGS) entry which is preliminary data.</text>
</comment>
<protein>
    <submittedName>
        <fullName evidence="3">Uncharacterized protein</fullName>
    </submittedName>
</protein>
<dbReference type="EMBL" id="JAWWNJ010000007">
    <property type="protein sequence ID" value="KAK7051730.1"/>
    <property type="molecule type" value="Genomic_DNA"/>
</dbReference>
<organism evidence="3 4">
    <name type="scientific">Favolaschia claudopus</name>
    <dbReference type="NCBI Taxonomy" id="2862362"/>
    <lineage>
        <taxon>Eukaryota</taxon>
        <taxon>Fungi</taxon>
        <taxon>Dikarya</taxon>
        <taxon>Basidiomycota</taxon>
        <taxon>Agaricomycotina</taxon>
        <taxon>Agaricomycetes</taxon>
        <taxon>Agaricomycetidae</taxon>
        <taxon>Agaricales</taxon>
        <taxon>Marasmiineae</taxon>
        <taxon>Mycenaceae</taxon>
        <taxon>Favolaschia</taxon>
    </lineage>
</organism>
<feature type="compositionally biased region" description="Basic and acidic residues" evidence="1">
    <location>
        <begin position="311"/>
        <end position="337"/>
    </location>
</feature>
<accession>A0AAW0DFM3</accession>
<feature type="transmembrane region" description="Helical" evidence="2">
    <location>
        <begin position="17"/>
        <end position="42"/>
    </location>
</feature>
<keyword evidence="2" id="KW-0812">Transmembrane</keyword>
<name>A0AAW0DFM3_9AGAR</name>